<dbReference type="AlphaFoldDB" id="A0A8H6ZKR3"/>
<proteinExistence type="predicted"/>
<name>A0A8H6ZKR3_9AGAR</name>
<reference evidence="2" key="1">
    <citation type="submission" date="2020-05" db="EMBL/GenBank/DDBJ databases">
        <title>Mycena genomes resolve the evolution of fungal bioluminescence.</title>
        <authorList>
            <person name="Tsai I.J."/>
        </authorList>
    </citation>
    <scope>NUCLEOTIDE SEQUENCE</scope>
    <source>
        <strain evidence="2">160909Yilan</strain>
    </source>
</reference>
<keyword evidence="3" id="KW-1185">Reference proteome</keyword>
<comment type="caution">
    <text evidence="2">The sequence shown here is derived from an EMBL/GenBank/DDBJ whole genome shotgun (WGS) entry which is preliminary data.</text>
</comment>
<sequence>MSRVRRHAQRASISTSTTSTLTIYHTRSSSFFGDADGEGASEYWHSARSCLRESVAPLLADQSLAVSRPPQHNPDAEAATTPAHLGPGFPSTPRRNGVDSNSVLEATNTRVGFSSSASLSSQSSQDLLSSSGPSTSGCESEFAAALPSPPSATKSSPTWRIPNGAGKPLSPALNTPSPLSFTTALKEQATPKDGPSSNALSAPLPATLSREGARSVRFLRRFSLHIYFLCRRRDDDDIEPGVRAPRQNRYLPAPRCRVRAQGVQWKALYKRGMV</sequence>
<accession>A0A8H6ZKR3</accession>
<organism evidence="2 3">
    <name type="scientific">Mycena sanguinolenta</name>
    <dbReference type="NCBI Taxonomy" id="230812"/>
    <lineage>
        <taxon>Eukaryota</taxon>
        <taxon>Fungi</taxon>
        <taxon>Dikarya</taxon>
        <taxon>Basidiomycota</taxon>
        <taxon>Agaricomycotina</taxon>
        <taxon>Agaricomycetes</taxon>
        <taxon>Agaricomycetidae</taxon>
        <taxon>Agaricales</taxon>
        <taxon>Marasmiineae</taxon>
        <taxon>Mycenaceae</taxon>
        <taxon>Mycena</taxon>
    </lineage>
</organism>
<protein>
    <submittedName>
        <fullName evidence="2">Uncharacterized protein</fullName>
    </submittedName>
</protein>
<gene>
    <name evidence="2" type="ORF">MSAN_00244700</name>
</gene>
<feature type="compositionally biased region" description="Low complexity" evidence="1">
    <location>
        <begin position="115"/>
        <end position="157"/>
    </location>
</feature>
<feature type="region of interest" description="Disordered" evidence="1">
    <location>
        <begin position="115"/>
        <end position="179"/>
    </location>
</feature>
<dbReference type="EMBL" id="JACAZH010000001">
    <property type="protein sequence ID" value="KAF7378201.1"/>
    <property type="molecule type" value="Genomic_DNA"/>
</dbReference>
<evidence type="ECO:0000313" key="3">
    <source>
        <dbReference type="Proteomes" id="UP000623467"/>
    </source>
</evidence>
<feature type="region of interest" description="Disordered" evidence="1">
    <location>
        <begin position="66"/>
        <end position="100"/>
    </location>
</feature>
<dbReference type="Proteomes" id="UP000623467">
    <property type="component" value="Unassembled WGS sequence"/>
</dbReference>
<evidence type="ECO:0000256" key="1">
    <source>
        <dbReference type="SAM" id="MobiDB-lite"/>
    </source>
</evidence>
<evidence type="ECO:0000313" key="2">
    <source>
        <dbReference type="EMBL" id="KAF7378201.1"/>
    </source>
</evidence>